<comment type="caution">
    <text evidence="1">The sequence shown here is derived from an EMBL/GenBank/DDBJ whole genome shotgun (WGS) entry which is preliminary data.</text>
</comment>
<reference evidence="1 2" key="1">
    <citation type="submission" date="2019-10" db="EMBL/GenBank/DDBJ databases">
        <title>Streptococcus mitis of the oral and urogenital tracts.</title>
        <authorList>
            <person name="Price T."/>
            <person name="Mores C.R."/>
            <person name="Putonti C."/>
            <person name="Wolfe A.J."/>
        </authorList>
    </citation>
    <scope>NUCLEOTIDE SEQUENCE [LARGE SCALE GENOMIC DNA]</scope>
    <source>
        <strain evidence="1 2">SM10</strain>
    </source>
</reference>
<proteinExistence type="predicted"/>
<dbReference type="Proteomes" id="UP000438885">
    <property type="component" value="Unassembled WGS sequence"/>
</dbReference>
<dbReference type="AlphaFoldDB" id="A0A6I1TVI5"/>
<organism evidence="1 2">
    <name type="scientific">Streptococcus mitis</name>
    <dbReference type="NCBI Taxonomy" id="28037"/>
    <lineage>
        <taxon>Bacteria</taxon>
        <taxon>Bacillati</taxon>
        <taxon>Bacillota</taxon>
        <taxon>Bacilli</taxon>
        <taxon>Lactobacillales</taxon>
        <taxon>Streptococcaceae</taxon>
        <taxon>Streptococcus</taxon>
        <taxon>Streptococcus mitis group</taxon>
    </lineage>
</organism>
<evidence type="ECO:0000313" key="1">
    <source>
        <dbReference type="EMBL" id="MQQ29779.1"/>
    </source>
</evidence>
<protein>
    <submittedName>
        <fullName evidence="1">Uncharacterized protein</fullName>
    </submittedName>
</protein>
<sequence>MKQKGGENRHKIKVTFSDGTEAIFHEEQTFQTWKTSNNSVSLGELSGLWYHHHDGLVPSFLEIVANAPFFFDIENPSLIYASASIVKIEAI</sequence>
<dbReference type="EMBL" id="WIJP01000006">
    <property type="protein sequence ID" value="MQQ29779.1"/>
    <property type="molecule type" value="Genomic_DNA"/>
</dbReference>
<evidence type="ECO:0000313" key="2">
    <source>
        <dbReference type="Proteomes" id="UP000438885"/>
    </source>
</evidence>
<accession>A0A6I1TVI5</accession>
<name>A0A6I1TVI5_STRMT</name>
<gene>
    <name evidence="1" type="ORF">GEZ84_05235</name>
</gene>